<evidence type="ECO:0000313" key="4">
    <source>
        <dbReference type="Proteomes" id="UP000077202"/>
    </source>
</evidence>
<comment type="caution">
    <text evidence="3">The sequence shown here is derived from an EMBL/GenBank/DDBJ whole genome shotgun (WGS) entry which is preliminary data.</text>
</comment>
<gene>
    <name evidence="3" type="ORF">AXG93_2582s1000</name>
</gene>
<dbReference type="AlphaFoldDB" id="A0A176VPP4"/>
<dbReference type="Proteomes" id="UP000077202">
    <property type="component" value="Unassembled WGS sequence"/>
</dbReference>
<feature type="region of interest" description="Disordered" evidence="2">
    <location>
        <begin position="195"/>
        <end position="264"/>
    </location>
</feature>
<keyword evidence="4" id="KW-1185">Reference proteome</keyword>
<name>A0A176VPP4_MARPO</name>
<sequence>MRNLDRRRKRLTLAFSIWHLLKLATRSRRIRRELVESLSIVNLRRACGKFDERVAERICTESARQQKQELTEISFGALSKNCKSSKNGYKIRDYKDRKRRNVAIALLQILQPHMTNYMTSWQVGFVELALARTPIHWAGILWKDTRQHTQEEKGGSINHLSPFLINFYRSMRCLTATERVQFPLLSRTNPGRYVKDVEVDTDPDEAPTSTPLARPRADDEPRGARAPRKRKWDGEADQSQRKVPTALVRRRANNEPASRPKQKALKLVLPASSADKGKKETCVPSAQTPLAVAVWVGDTGPQGASSPTPLEVLARRGAEAAAKEAARLSSRESPRISAATEILDTEDDTASEEEEMESVRAKNLELIALDQKYWQLEERYDFLQEQFTISRKLQKKALELRDDVAANAQREIEDLRAKIETDLNSKQAQNRILAEELVRQMRLLEQSEIARRSRRRVAKRLESFLSRLRDAIANLEAELAEVLRRLGLHRRADDWTGRELVRSHLRIGGIADEV</sequence>
<evidence type="ECO:0000313" key="3">
    <source>
        <dbReference type="EMBL" id="OAE22854.1"/>
    </source>
</evidence>
<feature type="coiled-coil region" evidence="1">
    <location>
        <begin position="366"/>
        <end position="492"/>
    </location>
</feature>
<accession>A0A176VPP4</accession>
<proteinExistence type="predicted"/>
<evidence type="ECO:0000256" key="2">
    <source>
        <dbReference type="SAM" id="MobiDB-lite"/>
    </source>
</evidence>
<organism evidence="3 4">
    <name type="scientific">Marchantia polymorpha subsp. ruderalis</name>
    <dbReference type="NCBI Taxonomy" id="1480154"/>
    <lineage>
        <taxon>Eukaryota</taxon>
        <taxon>Viridiplantae</taxon>
        <taxon>Streptophyta</taxon>
        <taxon>Embryophyta</taxon>
        <taxon>Marchantiophyta</taxon>
        <taxon>Marchantiopsida</taxon>
        <taxon>Marchantiidae</taxon>
        <taxon>Marchantiales</taxon>
        <taxon>Marchantiaceae</taxon>
        <taxon>Marchantia</taxon>
    </lineage>
</organism>
<dbReference type="EMBL" id="LVLJ01003047">
    <property type="protein sequence ID" value="OAE22854.1"/>
    <property type="molecule type" value="Genomic_DNA"/>
</dbReference>
<protein>
    <submittedName>
        <fullName evidence="3">Uncharacterized protein</fullName>
    </submittedName>
</protein>
<keyword evidence="1" id="KW-0175">Coiled coil</keyword>
<evidence type="ECO:0000256" key="1">
    <source>
        <dbReference type="SAM" id="Coils"/>
    </source>
</evidence>
<reference evidence="3" key="1">
    <citation type="submission" date="2016-03" db="EMBL/GenBank/DDBJ databases">
        <title>Mechanisms controlling the formation of the plant cell surface in tip-growing cells are functionally conserved among land plants.</title>
        <authorList>
            <person name="Honkanen S."/>
            <person name="Jones V.A."/>
            <person name="Morieri G."/>
            <person name="Champion C."/>
            <person name="Hetherington A.J."/>
            <person name="Kelly S."/>
            <person name="Saint-Marcoux D."/>
            <person name="Proust H."/>
            <person name="Prescott H."/>
            <person name="Dolan L."/>
        </authorList>
    </citation>
    <scope>NUCLEOTIDE SEQUENCE [LARGE SCALE GENOMIC DNA]</scope>
    <source>
        <tissue evidence="3">Whole gametophyte</tissue>
    </source>
</reference>